<gene>
    <name evidence="1" type="ORF">METZ01_LOCUS147683</name>
</gene>
<dbReference type="EMBL" id="UINC01023347">
    <property type="protein sequence ID" value="SVA94829.1"/>
    <property type="molecule type" value="Genomic_DNA"/>
</dbReference>
<dbReference type="Gene3D" id="3.40.50.720">
    <property type="entry name" value="NAD(P)-binding Rossmann-like Domain"/>
    <property type="match status" value="1"/>
</dbReference>
<dbReference type="PANTHER" id="PTHR42869">
    <property type="entry name" value="SLL0572 PROTEIN"/>
    <property type="match status" value="1"/>
</dbReference>
<organism evidence="1">
    <name type="scientific">marine metagenome</name>
    <dbReference type="NCBI Taxonomy" id="408172"/>
    <lineage>
        <taxon>unclassified sequences</taxon>
        <taxon>metagenomes</taxon>
        <taxon>ecological metagenomes</taxon>
    </lineage>
</organism>
<evidence type="ECO:0000313" key="1">
    <source>
        <dbReference type="EMBL" id="SVA94829.1"/>
    </source>
</evidence>
<name>A0A382A089_9ZZZZ</name>
<accession>A0A382A089</accession>
<reference evidence="1" key="1">
    <citation type="submission" date="2018-05" db="EMBL/GenBank/DDBJ databases">
        <authorList>
            <person name="Lanie J.A."/>
            <person name="Ng W.-L."/>
            <person name="Kazmierczak K.M."/>
            <person name="Andrzejewski T.M."/>
            <person name="Davidsen T.M."/>
            <person name="Wayne K.J."/>
            <person name="Tettelin H."/>
            <person name="Glass J.I."/>
            <person name="Rusch D."/>
            <person name="Podicherti R."/>
            <person name="Tsui H.-C.T."/>
            <person name="Winkler M.E."/>
        </authorList>
    </citation>
    <scope>NUCLEOTIDE SEQUENCE</scope>
</reference>
<sequence length="407" mass="44835">MNPIKTIIMGAAGRDFHNFNVVYRQNSAYEVVAFTATQIPDIEGRIYPPELSGDLYPNGIPIYDESKLEDLISEHGIEEVVFSYSDISHEYVMHKASRVIATGSHFKLLGGEQTMIKSFKPVISICAVRTGCGKSQTTRKVAEILKSAGKQVAAIRHPMPYGDLVKQTVQRFAELDDLEKHKCTIEEMEEYEPHITRGTLVFAGADYEAIIREAEKEADIILWDGGNNDMPFYKPDLSIVVADPHRPGHELSYYPGETNLMMADAVVINKIDTADPKDVDTVRCNIQNVNPDAVVIEGASPITVENSSLIEKKKVLVVEDGPTLTHGGMKIGAGMVAAEKFGAAEIVDPRPYLVGKLKETFNQYPDIGRLLPAMGYGNEQIKDLETTINNTECDVVTIGTLLAHPSI</sequence>
<dbReference type="SUPFAM" id="SSF52540">
    <property type="entry name" value="P-loop containing nucleoside triphosphate hydrolases"/>
    <property type="match status" value="1"/>
</dbReference>
<dbReference type="AlphaFoldDB" id="A0A382A089"/>
<evidence type="ECO:0008006" key="2">
    <source>
        <dbReference type="Google" id="ProtNLM"/>
    </source>
</evidence>
<dbReference type="PANTHER" id="PTHR42869:SF1">
    <property type="entry name" value="SLL0572 PROTEIN"/>
    <property type="match status" value="1"/>
</dbReference>
<protein>
    <recommendedName>
        <fullName evidence="2">CobW/HypB/UreG nucleotide-binding domain-containing protein</fullName>
    </recommendedName>
</protein>
<proteinExistence type="predicted"/>
<dbReference type="InterPro" id="IPR053199">
    <property type="entry name" value="cDPG_synthetase-like"/>
</dbReference>
<dbReference type="Gene3D" id="3.40.50.300">
    <property type="entry name" value="P-loop containing nucleotide triphosphate hydrolases"/>
    <property type="match status" value="1"/>
</dbReference>
<dbReference type="InterPro" id="IPR027417">
    <property type="entry name" value="P-loop_NTPase"/>
</dbReference>